<dbReference type="InterPro" id="IPR004111">
    <property type="entry name" value="Repressor_TetR_C"/>
</dbReference>
<name>A0ABW1K060_9ACTN</name>
<evidence type="ECO:0000313" key="6">
    <source>
        <dbReference type="Proteomes" id="UP001596203"/>
    </source>
</evidence>
<protein>
    <submittedName>
        <fullName evidence="5">TetR/AcrR family transcriptional regulator C-terminal domain-containing protein</fullName>
    </submittedName>
</protein>
<sequence length="84" mass="9094">MIAGQVEPGQDHHDGGDAEERIRDTMTQASETAMQFPRLRARLESAAAAEYGAAPDDSFEFGLRAIFDGLEAQFAARRAPAVQT</sequence>
<evidence type="ECO:0000256" key="1">
    <source>
        <dbReference type="ARBA" id="ARBA00023015"/>
    </source>
</evidence>
<keyword evidence="1" id="KW-0805">Transcription regulation</keyword>
<reference evidence="6" key="1">
    <citation type="journal article" date="2019" name="Int. J. Syst. Evol. Microbiol.">
        <title>The Global Catalogue of Microorganisms (GCM) 10K type strain sequencing project: providing services to taxonomists for standard genome sequencing and annotation.</title>
        <authorList>
            <consortium name="The Broad Institute Genomics Platform"/>
            <consortium name="The Broad Institute Genome Sequencing Center for Infectious Disease"/>
            <person name="Wu L."/>
            <person name="Ma J."/>
        </authorList>
    </citation>
    <scope>NUCLEOTIDE SEQUENCE [LARGE SCALE GENOMIC DNA]</scope>
    <source>
        <strain evidence="6">ZS-35-S2</strain>
    </source>
</reference>
<dbReference type="RefSeq" id="WP_377416805.1">
    <property type="nucleotide sequence ID" value="NZ_JBHSPR010000001.1"/>
</dbReference>
<dbReference type="InterPro" id="IPR036271">
    <property type="entry name" value="Tet_transcr_reg_TetR-rel_C_sf"/>
</dbReference>
<accession>A0ABW1K060</accession>
<gene>
    <name evidence="5" type="ORF">ACFP2T_02595</name>
</gene>
<comment type="caution">
    <text evidence="5">The sequence shown here is derived from an EMBL/GenBank/DDBJ whole genome shotgun (WGS) entry which is preliminary data.</text>
</comment>
<evidence type="ECO:0000259" key="4">
    <source>
        <dbReference type="Pfam" id="PF02909"/>
    </source>
</evidence>
<dbReference type="Pfam" id="PF02909">
    <property type="entry name" value="TetR_C_1"/>
    <property type="match status" value="1"/>
</dbReference>
<feature type="domain" description="Tetracycline repressor TetR C-terminal" evidence="4">
    <location>
        <begin position="16"/>
        <end position="73"/>
    </location>
</feature>
<keyword evidence="6" id="KW-1185">Reference proteome</keyword>
<dbReference type="SUPFAM" id="SSF48498">
    <property type="entry name" value="Tetracyclin repressor-like, C-terminal domain"/>
    <property type="match status" value="1"/>
</dbReference>
<keyword evidence="2" id="KW-0804">Transcription</keyword>
<evidence type="ECO:0000256" key="2">
    <source>
        <dbReference type="ARBA" id="ARBA00023163"/>
    </source>
</evidence>
<feature type="compositionally biased region" description="Basic and acidic residues" evidence="3">
    <location>
        <begin position="9"/>
        <end position="23"/>
    </location>
</feature>
<evidence type="ECO:0000256" key="3">
    <source>
        <dbReference type="SAM" id="MobiDB-lite"/>
    </source>
</evidence>
<organism evidence="5 6">
    <name type="scientific">Plantactinospora solaniradicis</name>
    <dbReference type="NCBI Taxonomy" id="1723736"/>
    <lineage>
        <taxon>Bacteria</taxon>
        <taxon>Bacillati</taxon>
        <taxon>Actinomycetota</taxon>
        <taxon>Actinomycetes</taxon>
        <taxon>Micromonosporales</taxon>
        <taxon>Micromonosporaceae</taxon>
        <taxon>Plantactinospora</taxon>
    </lineage>
</organism>
<dbReference type="EMBL" id="JBHSPR010000001">
    <property type="protein sequence ID" value="MFC6015086.1"/>
    <property type="molecule type" value="Genomic_DNA"/>
</dbReference>
<feature type="region of interest" description="Disordered" evidence="3">
    <location>
        <begin position="1"/>
        <end position="23"/>
    </location>
</feature>
<dbReference type="Proteomes" id="UP001596203">
    <property type="component" value="Unassembled WGS sequence"/>
</dbReference>
<proteinExistence type="predicted"/>
<dbReference type="Gene3D" id="1.10.357.10">
    <property type="entry name" value="Tetracycline Repressor, domain 2"/>
    <property type="match status" value="1"/>
</dbReference>
<evidence type="ECO:0000313" key="5">
    <source>
        <dbReference type="EMBL" id="MFC6015086.1"/>
    </source>
</evidence>